<reference evidence="5 6" key="1">
    <citation type="submission" date="2016-01" db="EMBL/GenBank/DDBJ databases">
        <title>Complete Genome Sequence of Paenibacillus yonginensis DCY84, a novel Plant Growth-Promoting Bacteria with Elicitation of Induced Systemic Resistance.</title>
        <authorList>
            <person name="Kim Y.J."/>
            <person name="Yang D.C."/>
            <person name="Sukweenadhi J."/>
        </authorList>
    </citation>
    <scope>NUCLEOTIDE SEQUENCE [LARGE SCALE GENOMIC DNA]</scope>
    <source>
        <strain evidence="5 6">DCY84</strain>
    </source>
</reference>
<evidence type="ECO:0000256" key="2">
    <source>
        <dbReference type="ARBA" id="ARBA00023125"/>
    </source>
</evidence>
<protein>
    <recommendedName>
        <fullName evidence="4">HTH araC/xylS-type domain-containing protein</fullName>
    </recommendedName>
</protein>
<dbReference type="InterPro" id="IPR009057">
    <property type="entry name" value="Homeodomain-like_sf"/>
</dbReference>
<dbReference type="PRINTS" id="PR00032">
    <property type="entry name" value="HTHARAC"/>
</dbReference>
<dbReference type="Gene3D" id="1.10.10.60">
    <property type="entry name" value="Homeodomain-like"/>
    <property type="match status" value="1"/>
</dbReference>
<dbReference type="EMBL" id="CP014167">
    <property type="protein sequence ID" value="ANS74669.1"/>
    <property type="molecule type" value="Genomic_DNA"/>
</dbReference>
<dbReference type="AlphaFoldDB" id="A0A1B1MZT1"/>
<dbReference type="GO" id="GO:0043565">
    <property type="term" value="F:sequence-specific DNA binding"/>
    <property type="evidence" value="ECO:0007669"/>
    <property type="project" value="InterPro"/>
</dbReference>
<dbReference type="InterPro" id="IPR018062">
    <property type="entry name" value="HTH_AraC-typ_CS"/>
</dbReference>
<feature type="domain" description="HTH araC/xylS-type" evidence="4">
    <location>
        <begin position="1"/>
        <end position="66"/>
    </location>
</feature>
<evidence type="ECO:0000313" key="5">
    <source>
        <dbReference type="EMBL" id="ANS74669.1"/>
    </source>
</evidence>
<dbReference type="InterPro" id="IPR018060">
    <property type="entry name" value="HTH_AraC"/>
</dbReference>
<dbReference type="Pfam" id="PF12833">
    <property type="entry name" value="HTH_18"/>
    <property type="match status" value="1"/>
</dbReference>
<dbReference type="GO" id="GO:0003700">
    <property type="term" value="F:DNA-binding transcription factor activity"/>
    <property type="evidence" value="ECO:0007669"/>
    <property type="project" value="InterPro"/>
</dbReference>
<dbReference type="InterPro" id="IPR020449">
    <property type="entry name" value="Tscrpt_reg_AraC-type_HTH"/>
</dbReference>
<proteinExistence type="predicted"/>
<dbReference type="SUPFAM" id="SSF46689">
    <property type="entry name" value="Homeodomain-like"/>
    <property type="match status" value="1"/>
</dbReference>
<dbReference type="PROSITE" id="PS00041">
    <property type="entry name" value="HTH_ARAC_FAMILY_1"/>
    <property type="match status" value="1"/>
</dbReference>
<keyword evidence="2" id="KW-0238">DNA-binding</keyword>
<evidence type="ECO:0000259" key="4">
    <source>
        <dbReference type="PROSITE" id="PS01124"/>
    </source>
</evidence>
<name>A0A1B1MZT1_9BACL</name>
<organism evidence="5 6">
    <name type="scientific">Paenibacillus yonginensis</name>
    <dbReference type="NCBI Taxonomy" id="1462996"/>
    <lineage>
        <taxon>Bacteria</taxon>
        <taxon>Bacillati</taxon>
        <taxon>Bacillota</taxon>
        <taxon>Bacilli</taxon>
        <taxon>Bacillales</taxon>
        <taxon>Paenibacillaceae</taxon>
        <taxon>Paenibacillus</taxon>
    </lineage>
</organism>
<sequence length="73" mass="8523">MFNKYIGQTPNTYLMRYRIAKSREMLVESTRTICEIAMTCGFQSPSYFAYVFRKETGLTPQDYRKFNAGSQNA</sequence>
<evidence type="ECO:0000313" key="6">
    <source>
        <dbReference type="Proteomes" id="UP000092573"/>
    </source>
</evidence>
<dbReference type="PANTHER" id="PTHR43280:SF2">
    <property type="entry name" value="HTH-TYPE TRANSCRIPTIONAL REGULATOR EXSA"/>
    <property type="match status" value="1"/>
</dbReference>
<keyword evidence="3" id="KW-0804">Transcription</keyword>
<keyword evidence="1" id="KW-0805">Transcription regulation</keyword>
<dbReference type="PROSITE" id="PS01124">
    <property type="entry name" value="HTH_ARAC_FAMILY_2"/>
    <property type="match status" value="1"/>
</dbReference>
<dbReference type="PANTHER" id="PTHR43280">
    <property type="entry name" value="ARAC-FAMILY TRANSCRIPTIONAL REGULATOR"/>
    <property type="match status" value="1"/>
</dbReference>
<dbReference type="KEGG" id="pyg:AWM70_08780"/>
<accession>A0A1B1MZT1</accession>
<evidence type="ECO:0000256" key="1">
    <source>
        <dbReference type="ARBA" id="ARBA00023015"/>
    </source>
</evidence>
<keyword evidence="6" id="KW-1185">Reference proteome</keyword>
<gene>
    <name evidence="5" type="ORF">AWM70_08780</name>
</gene>
<evidence type="ECO:0000256" key="3">
    <source>
        <dbReference type="ARBA" id="ARBA00023163"/>
    </source>
</evidence>
<dbReference type="SMART" id="SM00342">
    <property type="entry name" value="HTH_ARAC"/>
    <property type="match status" value="1"/>
</dbReference>
<dbReference type="STRING" id="1462996.AWM70_08780"/>
<dbReference type="Proteomes" id="UP000092573">
    <property type="component" value="Chromosome"/>
</dbReference>